<keyword evidence="1" id="KW-0472">Membrane</keyword>
<dbReference type="RefSeq" id="WP_014608413.1">
    <property type="nucleotide sequence ID" value="NZ_CM002372.1"/>
</dbReference>
<organism evidence="3 4">
    <name type="scientific">Streptococcus thermophilus M17PTZA496</name>
    <dbReference type="NCBI Taxonomy" id="1433289"/>
    <lineage>
        <taxon>Bacteria</taxon>
        <taxon>Bacillati</taxon>
        <taxon>Bacillota</taxon>
        <taxon>Bacilli</taxon>
        <taxon>Lactobacillales</taxon>
        <taxon>Streptococcaceae</taxon>
        <taxon>Streptococcus</taxon>
    </lineage>
</organism>
<evidence type="ECO:0000313" key="3">
    <source>
        <dbReference type="EMBL" id="ETW89072.1"/>
    </source>
</evidence>
<feature type="domain" description="SGNH hydrolase-type esterase" evidence="2">
    <location>
        <begin position="56"/>
        <end position="272"/>
    </location>
</feature>
<dbReference type="AlphaFoldDB" id="A0A0E2Q0H2"/>
<dbReference type="Gene3D" id="3.40.50.1110">
    <property type="entry name" value="SGNH hydrolase"/>
    <property type="match status" value="1"/>
</dbReference>
<dbReference type="InterPro" id="IPR051532">
    <property type="entry name" value="Ester_Hydrolysis_Enzymes"/>
</dbReference>
<dbReference type="EMBL" id="AZJT01000054">
    <property type="protein sequence ID" value="ETW89072.1"/>
    <property type="molecule type" value="Genomic_DNA"/>
</dbReference>
<dbReference type="GO" id="GO:0004622">
    <property type="term" value="F:phosphatidylcholine lysophospholipase activity"/>
    <property type="evidence" value="ECO:0007669"/>
    <property type="project" value="TreeGrafter"/>
</dbReference>
<comment type="caution">
    <text evidence="3">The sequence shown here is derived from an EMBL/GenBank/DDBJ whole genome shotgun (WGS) entry which is preliminary data.</text>
</comment>
<dbReference type="InterPro" id="IPR036514">
    <property type="entry name" value="SGNH_hydro_sf"/>
</dbReference>
<feature type="transmembrane region" description="Helical" evidence="1">
    <location>
        <begin position="12"/>
        <end position="31"/>
    </location>
</feature>
<reference evidence="4" key="1">
    <citation type="submission" date="2013-12" db="EMBL/GenBank/DDBJ databases">
        <title>Genome sequences of Streptococcus thermophilus strains MTH17CL396 and M17PTZA496 isolated from Fontina cheese in Valle d'Aosta region (Italy).</title>
        <authorList>
            <person name="Treu L."/>
            <person name="Giacomini A."/>
            <person name="Corich V."/>
            <person name="Vendramin V."/>
            <person name="Bovo B."/>
        </authorList>
    </citation>
    <scope>NUCLEOTIDE SEQUENCE [LARGE SCALE GENOMIC DNA]</scope>
    <source>
        <strain evidence="4">M17PTZA496</strain>
    </source>
</reference>
<dbReference type="InterPro" id="IPR013830">
    <property type="entry name" value="SGNH_hydro"/>
</dbReference>
<dbReference type="HOGENOM" id="CLU_076859_1_0_9"/>
<protein>
    <submittedName>
        <fullName evidence="3">GDSL family lipase</fullName>
    </submittedName>
</protein>
<dbReference type="PANTHER" id="PTHR30383">
    <property type="entry name" value="THIOESTERASE 1/PROTEASE 1/LYSOPHOSPHOLIPASE L1"/>
    <property type="match status" value="1"/>
</dbReference>
<evidence type="ECO:0000256" key="1">
    <source>
        <dbReference type="SAM" id="Phobius"/>
    </source>
</evidence>
<gene>
    <name evidence="3" type="ORF">X841_06830</name>
</gene>
<keyword evidence="1" id="KW-1133">Transmembrane helix</keyword>
<accession>A0A0E2Q0H2</accession>
<sequence length="291" mass="32972">MNKLKESELLRSFAGFFLFFLLFVGLLIFIVPSSHQSSKISDKIRSVKKEKVTYVAIGDSLTQGVGDSSNQGGFVPVLSQALESDFNWQVTPRNYGIAGNTSNQILKRMQEKKDIKRDLKKAKLMTLTVGGNDVIHVIKDNITNLNVNTFSRAAVGYQKRLRQIIELARKENKTLPIYITGIYNPFYLNFPEMTEMQTIVDNWNRSTEEVSKEYDNVYFVPVNDLLYKGINGKGGVTSSDETSQSTKSSQDSLNDALFEEDHFHPNNTGYQIMSDAILKRINQTKKEWSGE</sequence>
<dbReference type="PANTHER" id="PTHR30383:SF27">
    <property type="entry name" value="SPORE GERMINATION LIPASE LIPC"/>
    <property type="match status" value="1"/>
</dbReference>
<dbReference type="PATRIC" id="fig|1433289.7.peg.1404"/>
<name>A0A0E2Q0H2_STRTR</name>
<dbReference type="Proteomes" id="UP000024559">
    <property type="component" value="Chromosome"/>
</dbReference>
<dbReference type="Pfam" id="PF13472">
    <property type="entry name" value="Lipase_GDSL_2"/>
    <property type="match status" value="1"/>
</dbReference>
<keyword evidence="1" id="KW-0812">Transmembrane</keyword>
<dbReference type="SUPFAM" id="SSF52266">
    <property type="entry name" value="SGNH hydrolase"/>
    <property type="match status" value="1"/>
</dbReference>
<dbReference type="CDD" id="cd04506">
    <property type="entry name" value="SGNH_hydrolase_YpmR_like"/>
    <property type="match status" value="1"/>
</dbReference>
<evidence type="ECO:0000313" key="4">
    <source>
        <dbReference type="Proteomes" id="UP000024559"/>
    </source>
</evidence>
<evidence type="ECO:0000259" key="2">
    <source>
        <dbReference type="Pfam" id="PF13472"/>
    </source>
</evidence>
<proteinExistence type="predicted"/>